<dbReference type="Pfam" id="PF20773">
    <property type="entry name" value="InhA-like_MAM"/>
    <property type="match status" value="1"/>
</dbReference>
<dbReference type="SUPFAM" id="SSF49265">
    <property type="entry name" value="Fibronectin type III"/>
    <property type="match status" value="1"/>
</dbReference>
<dbReference type="CDD" id="cd15482">
    <property type="entry name" value="Sialidase_non-viral"/>
    <property type="match status" value="1"/>
</dbReference>
<evidence type="ECO:0000313" key="2">
    <source>
        <dbReference type="Proteomes" id="UP000178943"/>
    </source>
</evidence>
<accession>A0A1F5VM84</accession>
<dbReference type="Gene3D" id="2.115.10.20">
    <property type="entry name" value="Glycosyl hydrolase domain, family 43"/>
    <property type="match status" value="1"/>
</dbReference>
<reference evidence="1 2" key="1">
    <citation type="journal article" date="2016" name="Nat. Commun.">
        <title>Thousands of microbial genomes shed light on interconnected biogeochemical processes in an aquifer system.</title>
        <authorList>
            <person name="Anantharaman K."/>
            <person name="Brown C.T."/>
            <person name="Hug L.A."/>
            <person name="Sharon I."/>
            <person name="Castelle C.J."/>
            <person name="Probst A.J."/>
            <person name="Thomas B.C."/>
            <person name="Singh A."/>
            <person name="Wilkins M.J."/>
            <person name="Karaoz U."/>
            <person name="Brodie E.L."/>
            <person name="Williams K.H."/>
            <person name="Hubbard S.S."/>
            <person name="Banfield J.F."/>
        </authorList>
    </citation>
    <scope>NUCLEOTIDE SEQUENCE [LARGE SCALE GENOMIC DNA]</scope>
</reference>
<dbReference type="Gene3D" id="2.120.10.10">
    <property type="match status" value="1"/>
</dbReference>
<dbReference type="InterPro" id="IPR036278">
    <property type="entry name" value="Sialidase_sf"/>
</dbReference>
<dbReference type="AlphaFoldDB" id="A0A1F5VM84"/>
<dbReference type="Gene3D" id="2.60.40.10">
    <property type="entry name" value="Immunoglobulins"/>
    <property type="match status" value="2"/>
</dbReference>
<proteinExistence type="predicted"/>
<dbReference type="SUPFAM" id="SSF50939">
    <property type="entry name" value="Sialidases"/>
    <property type="match status" value="2"/>
</dbReference>
<sequence length="1036" mass="110723">MKTNFKTNVLSLFTAMTVIIIVLLFSLASTSYAEKRQTNITDTKPWSIEQADPLDGIDCSKMVQLGIEKQENMRASRIRVHCGLEAPNSMYWNEEFKEKDPFFESLNSLFAIGGIDVNVITGTTDPYPTVTQSESTVWGHGDTIFMAYNTSPSATGGAGGYGNGSYSTDNGVTWTRLVPSPFATGHGTNYGDPMVVYNEALSKWYTVWLATGCGGQGMGVWESNDAITWTVGACAHSGGSDDRESLWVDNNPGSPYYGRMYVSWNDFAASQYIYVVYSDNGTAWSAPVQVTTSFIRNVQITGSPGADGTVFIAGMNESGGGCATARINIMYRSTNGGASWTQVYTGPSFTGPGNVSCGYFCAVTPIWRHMGWGQPAVGPANTVHLNYSGAGTGGDLADILYVRSTDNGNTWSAPIRLNQDTTTYEQWMPSMVATSSGQVLASWYDRRNSGGTGNYERWGRISNNGGLTWQSDDVISDVITPQPLQPDPAIQACYCGDYDYHSASGTKALVSWCDGRDPISGNPQQDMFFDQIQLCAVIPNAPTGTTATATAPNQITVTWNPVSGADCYNVYRSVGACPGSAFSIISTCQAGTTYLDNTVSGGLTYSYKTTAVDLPDNCESAFSVCDDALATGNCTLSPNFGSLSSASSPGTSNCQIDLAWNAGSSNCPAGPNLTYHIYRSTNPLFTPDNTNRIAQCVAGTSYSDMGVTYGTVYYYIVRAEDSTITGTGPCNNGNIDTNLDRENAAPVGPTTIVFSDNFESGISNWTVSANWQWVTTQAHSPTHSAWSNNLNYQACNTLTKTALIALPAGSNPVLHFWTYYVIENGFDNGIVHGSSDGTTFSKLTMTPNYPGASYNYTDQACLGTNPQPTFTGSGATWTEYTSDLSAFAGGNFTVRFTYQTDYSVTSGGWWIDDVSVDYGSSCTTVSGPPGRVMNSLTVAKSGSNFALNWTAPGGTCQTTGYGLYRGTLPLSTYSHAAIDCTITANNTTTPQQSGSNYYLIVPLNTTNEGSYGTDSSSAQIPQGSSPCHAQSLTVCN</sequence>
<dbReference type="InterPro" id="IPR013783">
    <property type="entry name" value="Ig-like_fold"/>
</dbReference>
<dbReference type="EMBL" id="MFGW01000140">
    <property type="protein sequence ID" value="OGF64131.1"/>
    <property type="molecule type" value="Genomic_DNA"/>
</dbReference>
<gene>
    <name evidence="1" type="ORF">A2Y62_19765</name>
</gene>
<dbReference type="InterPro" id="IPR023296">
    <property type="entry name" value="Glyco_hydro_beta-prop_sf"/>
</dbReference>
<name>A0A1F5VM84_9BACT</name>
<protein>
    <submittedName>
        <fullName evidence="1">Uncharacterized protein</fullName>
    </submittedName>
</protein>
<dbReference type="STRING" id="1817863.A2Y62_19765"/>
<dbReference type="InterPro" id="IPR036116">
    <property type="entry name" value="FN3_sf"/>
</dbReference>
<evidence type="ECO:0000313" key="1">
    <source>
        <dbReference type="EMBL" id="OGF64131.1"/>
    </source>
</evidence>
<comment type="caution">
    <text evidence="1">The sequence shown here is derived from an EMBL/GenBank/DDBJ whole genome shotgun (WGS) entry which is preliminary data.</text>
</comment>
<organism evidence="1 2">
    <name type="scientific">Candidatus Fischerbacteria bacterium RBG_13_37_8</name>
    <dbReference type="NCBI Taxonomy" id="1817863"/>
    <lineage>
        <taxon>Bacteria</taxon>
        <taxon>Candidatus Fischeribacteriota</taxon>
    </lineage>
</organism>
<dbReference type="Proteomes" id="UP000178943">
    <property type="component" value="Unassembled WGS sequence"/>
</dbReference>